<dbReference type="RefSeq" id="WP_179615270.1">
    <property type="nucleotide sequence ID" value="NZ_CP059163.1"/>
</dbReference>
<evidence type="ECO:0000256" key="1">
    <source>
        <dbReference type="SAM" id="MobiDB-lite"/>
    </source>
</evidence>
<name>A0A7Y9JQJ9_9ACTN</name>
<gene>
    <name evidence="2" type="ORF">BKA08_001758</name>
</gene>
<dbReference type="EMBL" id="JACCBE010000001">
    <property type="protein sequence ID" value="NYD57520.1"/>
    <property type="molecule type" value="Genomic_DNA"/>
</dbReference>
<evidence type="ECO:0000313" key="3">
    <source>
        <dbReference type="Proteomes" id="UP000516957"/>
    </source>
</evidence>
<dbReference type="AlphaFoldDB" id="A0A7Y9JQJ9"/>
<accession>A0A7Y9JQJ9</accession>
<reference evidence="2 3" key="1">
    <citation type="submission" date="2020-07" db="EMBL/GenBank/DDBJ databases">
        <title>Sequencing the genomes of 1000 actinobacteria strains.</title>
        <authorList>
            <person name="Klenk H.-P."/>
        </authorList>
    </citation>
    <scope>NUCLEOTIDE SEQUENCE [LARGE SCALE GENOMIC DNA]</scope>
    <source>
        <strain evidence="2 3">DSM 18965</strain>
    </source>
</reference>
<evidence type="ECO:0000313" key="2">
    <source>
        <dbReference type="EMBL" id="NYD57520.1"/>
    </source>
</evidence>
<comment type="caution">
    <text evidence="2">The sequence shown here is derived from an EMBL/GenBank/DDBJ whole genome shotgun (WGS) entry which is preliminary data.</text>
</comment>
<proteinExistence type="predicted"/>
<feature type="region of interest" description="Disordered" evidence="1">
    <location>
        <begin position="1"/>
        <end position="30"/>
    </location>
</feature>
<dbReference type="Proteomes" id="UP000516957">
    <property type="component" value="Unassembled WGS sequence"/>
</dbReference>
<organism evidence="2 3">
    <name type="scientific">Nocardioides marinisabuli</name>
    <dbReference type="NCBI Taxonomy" id="419476"/>
    <lineage>
        <taxon>Bacteria</taxon>
        <taxon>Bacillati</taxon>
        <taxon>Actinomycetota</taxon>
        <taxon>Actinomycetes</taxon>
        <taxon>Propionibacteriales</taxon>
        <taxon>Nocardioidaceae</taxon>
        <taxon>Nocardioides</taxon>
    </lineage>
</organism>
<evidence type="ECO:0008006" key="4">
    <source>
        <dbReference type="Google" id="ProtNLM"/>
    </source>
</evidence>
<feature type="compositionally biased region" description="Gly residues" evidence="1">
    <location>
        <begin position="1"/>
        <end position="10"/>
    </location>
</feature>
<protein>
    <recommendedName>
        <fullName evidence="4">AbiEi antitoxin C-terminal domain-containing protein</fullName>
    </recommendedName>
</protein>
<sequence>MATQGLGSGHGVVVPVPVDPRGIDGPTAREAAGPWWRRTSRGRYVPAHVEPSAAQRIAEAACLLPARHVSVTGWAALSWRGAPYADGLTAAGEPRPVPVSTSRRRLRPQPLFALCEERCDPREVELVDGVPMSSAVRATCFEVRYAAGLDAAVVVLDMAYLSDLVAPGEVAAWVGSHASYTGIEQARRALPLAAENVWSPMETRLRLLWQERMPEVCLLANAPVFDTRGSHVATPDLLDPASGVAGEYDGELHLEGVRRARDLRREGDLRRHGLEPVVMVGADLASPGDFLDRLRDAYRRAAQQPVAARGWTLQQPHWWRDTSTVARRRALVGVERDLWLARGRRTG</sequence>
<keyword evidence="3" id="KW-1185">Reference proteome</keyword>
<feature type="compositionally biased region" description="Low complexity" evidence="1">
    <location>
        <begin position="11"/>
        <end position="26"/>
    </location>
</feature>